<sequence>MTTASLRKKNFEMKEELDRERLQVEELRQRMEKWRDQVVNPGDGQDDIAVDLNAIDPEFLKAYAERRIKNRTQNSRIIGYRKLKYQYWYLSEKVRYGTVRKVNSWMEVARQKEETTLLLLPDGFREVDTILKAQGKVEREVYRKLTEIIMWLDTAGANACIVVGPTCAVSPPKRNGVNWHRQ</sequence>
<keyword evidence="1" id="KW-0175">Coiled coil</keyword>
<dbReference type="Proteomes" id="UP000268014">
    <property type="component" value="Unassembled WGS sequence"/>
</dbReference>
<evidence type="ECO:0000313" key="3">
    <source>
        <dbReference type="Proteomes" id="UP000268014"/>
    </source>
</evidence>
<keyword evidence="3" id="KW-1185">Reference proteome</keyword>
<evidence type="ECO:0000313" key="4">
    <source>
        <dbReference type="WBParaSite" id="HPLM_0002039201-mRNA-1"/>
    </source>
</evidence>
<dbReference type="EMBL" id="UZAF01022162">
    <property type="protein sequence ID" value="VDO83485.1"/>
    <property type="molecule type" value="Genomic_DNA"/>
</dbReference>
<reference evidence="2 3" key="2">
    <citation type="submission" date="2018-11" db="EMBL/GenBank/DDBJ databases">
        <authorList>
            <consortium name="Pathogen Informatics"/>
        </authorList>
    </citation>
    <scope>NUCLEOTIDE SEQUENCE [LARGE SCALE GENOMIC DNA]</scope>
    <source>
        <strain evidence="2 3">MHpl1</strain>
    </source>
</reference>
<proteinExistence type="predicted"/>
<dbReference type="WBParaSite" id="HPLM_0002039201-mRNA-1">
    <property type="protein sequence ID" value="HPLM_0002039201-mRNA-1"/>
    <property type="gene ID" value="HPLM_0002039201"/>
</dbReference>
<dbReference type="OrthoDB" id="5845286at2759"/>
<protein>
    <submittedName>
        <fullName evidence="4">Transposase</fullName>
    </submittedName>
</protein>
<evidence type="ECO:0000313" key="2">
    <source>
        <dbReference type="EMBL" id="VDO83485.1"/>
    </source>
</evidence>
<feature type="coiled-coil region" evidence="1">
    <location>
        <begin position="10"/>
        <end position="37"/>
    </location>
</feature>
<organism evidence="4">
    <name type="scientific">Haemonchus placei</name>
    <name type="common">Barber's pole worm</name>
    <dbReference type="NCBI Taxonomy" id="6290"/>
    <lineage>
        <taxon>Eukaryota</taxon>
        <taxon>Metazoa</taxon>
        <taxon>Ecdysozoa</taxon>
        <taxon>Nematoda</taxon>
        <taxon>Chromadorea</taxon>
        <taxon>Rhabditida</taxon>
        <taxon>Rhabditina</taxon>
        <taxon>Rhabditomorpha</taxon>
        <taxon>Strongyloidea</taxon>
        <taxon>Trichostrongylidae</taxon>
        <taxon>Haemonchus</taxon>
    </lineage>
</organism>
<gene>
    <name evidence="2" type="ORF">HPLM_LOCUS20384</name>
</gene>
<name>A0A0N4X7Q0_HAEPC</name>
<accession>A0A0N4X7Q0</accession>
<dbReference type="AlphaFoldDB" id="A0A0N4X7Q0"/>
<reference evidence="4" key="1">
    <citation type="submission" date="2017-02" db="UniProtKB">
        <authorList>
            <consortium name="WormBaseParasite"/>
        </authorList>
    </citation>
    <scope>IDENTIFICATION</scope>
</reference>
<evidence type="ECO:0000256" key="1">
    <source>
        <dbReference type="SAM" id="Coils"/>
    </source>
</evidence>